<dbReference type="EMBL" id="JAKREW010000013">
    <property type="protein sequence ID" value="MCG7506322.1"/>
    <property type="molecule type" value="Genomic_DNA"/>
</dbReference>
<feature type="chain" id="PRO_5047253492" evidence="1">
    <location>
        <begin position="21"/>
        <end position="85"/>
    </location>
</feature>
<keyword evidence="3" id="KW-1185">Reference proteome</keyword>
<feature type="signal peptide" evidence="1">
    <location>
        <begin position="1"/>
        <end position="20"/>
    </location>
</feature>
<evidence type="ECO:0000313" key="2">
    <source>
        <dbReference type="EMBL" id="MCG7506322.1"/>
    </source>
</evidence>
<dbReference type="Proteomes" id="UP001201701">
    <property type="component" value="Unassembled WGS sequence"/>
</dbReference>
<gene>
    <name evidence="2" type="ORF">L4923_14950</name>
</gene>
<accession>A0ABS9QFY9</accession>
<organism evidence="2 3">
    <name type="scientific">Mesorhizobium retamae</name>
    <dbReference type="NCBI Taxonomy" id="2912854"/>
    <lineage>
        <taxon>Bacteria</taxon>
        <taxon>Pseudomonadati</taxon>
        <taxon>Pseudomonadota</taxon>
        <taxon>Alphaproteobacteria</taxon>
        <taxon>Hyphomicrobiales</taxon>
        <taxon>Phyllobacteriaceae</taxon>
        <taxon>Mesorhizobium</taxon>
    </lineage>
</organism>
<sequence length="85" mass="8947">MRALLLGAVGTLLLIEPAAAEPQYDRVLEQAAIDIVAANIGTLRGGFAFNQVPQMIVVQEAPAPRRAPADGLVPAIERPSASQLF</sequence>
<dbReference type="RefSeq" id="WP_239366381.1">
    <property type="nucleotide sequence ID" value="NZ_JAKREW010000013.1"/>
</dbReference>
<evidence type="ECO:0000313" key="3">
    <source>
        <dbReference type="Proteomes" id="UP001201701"/>
    </source>
</evidence>
<evidence type="ECO:0000256" key="1">
    <source>
        <dbReference type="SAM" id="SignalP"/>
    </source>
</evidence>
<protein>
    <submittedName>
        <fullName evidence="2">Uncharacterized protein</fullName>
    </submittedName>
</protein>
<comment type="caution">
    <text evidence="2">The sequence shown here is derived from an EMBL/GenBank/DDBJ whole genome shotgun (WGS) entry which is preliminary data.</text>
</comment>
<name>A0ABS9QFY9_9HYPH</name>
<reference evidence="2 3" key="1">
    <citation type="submission" date="2022-02" db="EMBL/GenBank/DDBJ databases">
        <title>Draft genome sequence of Mezorhizobium retamae strain IRAMC:0171 isolated from Retama raetam nodules.</title>
        <authorList>
            <person name="Bengaied R."/>
            <person name="Sbissi I."/>
            <person name="Huber K."/>
            <person name="Ghodbane F."/>
            <person name="Nouioui I."/>
            <person name="Tarhouni M."/>
            <person name="Gtari M."/>
        </authorList>
    </citation>
    <scope>NUCLEOTIDE SEQUENCE [LARGE SCALE GENOMIC DNA]</scope>
    <source>
        <strain evidence="2 3">IRAMC:0171</strain>
    </source>
</reference>
<keyword evidence="1" id="KW-0732">Signal</keyword>
<proteinExistence type="predicted"/>